<dbReference type="Proteomes" id="UP001600943">
    <property type="component" value="Unassembled WGS sequence"/>
</dbReference>
<evidence type="ECO:0000313" key="2">
    <source>
        <dbReference type="Proteomes" id="UP001600943"/>
    </source>
</evidence>
<proteinExistence type="predicted"/>
<gene>
    <name evidence="1" type="ORF">K040078D81_01120</name>
</gene>
<accession>A0ABQ0B3H5</accession>
<dbReference type="EMBL" id="BAABYW010000001">
    <property type="protein sequence ID" value="GAA6405995.1"/>
    <property type="molecule type" value="Genomic_DNA"/>
</dbReference>
<evidence type="ECO:0000313" key="1">
    <source>
        <dbReference type="EMBL" id="GAA6405995.1"/>
    </source>
</evidence>
<name>A0ABQ0B3H5_9FIRM</name>
<protein>
    <submittedName>
        <fullName evidence="1">Uncharacterized protein</fullName>
    </submittedName>
</protein>
<sequence>MKGSIYGIINKNGKIQLIGGCLDEETPGIRNSDSPVSYMVAVLSPMNGKWWLSPKKYPDEWEFGNSSHPAPGWFQSKKYEEKFRRETCRWWKKHVLYQRDIPQLTSSTYLLKDCQIGEISGNTHFVCCDTFVQTMRDTATAKEVCGRSCVDIMVGQSKIEKLNDYSFVRMMQEKASIENMNGKSTVESMSDHASVDTIRHHSRIFSMAGQASVRAMYHQSLIYELQGECTVNYVEHLTNILSATRNIKIASSLQLDPAMPFN</sequence>
<keyword evidence="2" id="KW-1185">Reference proteome</keyword>
<organism evidence="1 2">
    <name type="scientific">Blautia hominis</name>
    <dbReference type="NCBI Taxonomy" id="2025493"/>
    <lineage>
        <taxon>Bacteria</taxon>
        <taxon>Bacillati</taxon>
        <taxon>Bacillota</taxon>
        <taxon>Clostridia</taxon>
        <taxon>Lachnospirales</taxon>
        <taxon>Lachnospiraceae</taxon>
        <taxon>Blautia</taxon>
    </lineage>
</organism>
<dbReference type="RefSeq" id="WP_256162316.1">
    <property type="nucleotide sequence ID" value="NZ_BAABYW010000001.1"/>
</dbReference>
<reference evidence="1 2" key="1">
    <citation type="submission" date="2024-04" db="EMBL/GenBank/DDBJ databases">
        <title>Defined microbial consortia suppress multidrug-resistant proinflammatory Enterobacteriaceae via ecological control.</title>
        <authorList>
            <person name="Furuichi M."/>
            <person name="Kawaguchi T."/>
            <person name="Pust M."/>
            <person name="Yasuma K."/>
            <person name="Plichta D."/>
            <person name="Hasegawa N."/>
            <person name="Ohya T."/>
            <person name="Bhattarai S."/>
            <person name="Sasajima S."/>
            <person name="Aoto Y."/>
            <person name="Tuganbaev T."/>
            <person name="Yaginuma M."/>
            <person name="Ueda M."/>
            <person name="Okahashi N."/>
            <person name="Amafuji K."/>
            <person name="Kiridooshi Y."/>
            <person name="Sugita K."/>
            <person name="Strazar M."/>
            <person name="Skelly A."/>
            <person name="Suda W."/>
            <person name="Hattori M."/>
            <person name="Nakamoto N."/>
            <person name="Caballero S."/>
            <person name="Norman J."/>
            <person name="Olle B."/>
            <person name="Tanoue T."/>
            <person name="Arita M."/>
            <person name="Bucci V."/>
            <person name="Atarashi K."/>
            <person name="Xavier R."/>
            <person name="Honda K."/>
        </authorList>
    </citation>
    <scope>NUCLEOTIDE SEQUENCE [LARGE SCALE GENOMIC DNA]</scope>
    <source>
        <strain evidence="2">k04-0078-D8-1</strain>
    </source>
</reference>
<comment type="caution">
    <text evidence="1">The sequence shown here is derived from an EMBL/GenBank/DDBJ whole genome shotgun (WGS) entry which is preliminary data.</text>
</comment>